<dbReference type="SUPFAM" id="SSF53187">
    <property type="entry name" value="Zn-dependent exopeptidases"/>
    <property type="match status" value="1"/>
</dbReference>
<reference evidence="3" key="1">
    <citation type="submission" date="2020-12" db="EMBL/GenBank/DDBJ databases">
        <authorList>
            <person name="Iha C."/>
        </authorList>
    </citation>
    <scope>NUCLEOTIDE SEQUENCE</scope>
</reference>
<accession>A0A8S1IQI7</accession>
<keyword evidence="4" id="KW-1185">Reference proteome</keyword>
<feature type="region of interest" description="Disordered" evidence="2">
    <location>
        <begin position="183"/>
        <end position="210"/>
    </location>
</feature>
<organism evidence="3 4">
    <name type="scientific">Ostreobium quekettii</name>
    <dbReference type="NCBI Taxonomy" id="121088"/>
    <lineage>
        <taxon>Eukaryota</taxon>
        <taxon>Viridiplantae</taxon>
        <taxon>Chlorophyta</taxon>
        <taxon>core chlorophytes</taxon>
        <taxon>Ulvophyceae</taxon>
        <taxon>TCBD clade</taxon>
        <taxon>Bryopsidales</taxon>
        <taxon>Ostreobineae</taxon>
        <taxon>Ostreobiaceae</taxon>
        <taxon>Ostreobium</taxon>
    </lineage>
</organism>
<dbReference type="PANTHER" id="PTHR12756:SF11">
    <property type="entry name" value="CYTOSOLIC CARBOXYPEPTIDASE 1"/>
    <property type="match status" value="1"/>
</dbReference>
<evidence type="ECO:0000256" key="1">
    <source>
        <dbReference type="ARBA" id="ARBA00001947"/>
    </source>
</evidence>
<evidence type="ECO:0000256" key="2">
    <source>
        <dbReference type="SAM" id="MobiDB-lite"/>
    </source>
</evidence>
<sequence>MVSEMPEPELHWELPWRDQSKCSLPSAADCAGSRALELFPEMHDPARENASPTPAKSHDIRQVRHAVNIVDPPQRAKDMTKHFLDHPLPPEPLHWDGESVVPQMMMYMLQRLVNPSQLIQRVVFDNADIGAAGTSCSIPLCGGADDPHHSEARRINADGASPAVSKDIRLLQEELERWNSSGWRSLADGAPPSDPLAPPSAQPGARRAPIPDGCDGCMESPPQLGALGCRLNAWAQGGGSDRRSIGARRLGGGHGESPCVGKNGPLEVSACSPAVAEGDRCEAVGPGRGGWLECMRGHLAGEEGRGPDRLEFESRWECGNLRRAVQVYEHEYDLFLTSDVNENEDKGNRQWFLFSVRNATPGVQYRLNIVNFSKKASLYNSGTRPLMCSGQGEPLGNEQVECPLPLNGQQHSAGWHRIGEEVCYFPSPCRGRHAMHRKCAPKRITGKKKTGSKAQVKAVREGLTFDLPDVGPGLWCLSFVVSFPTAGSHYLAACYPYGYSDLKAFLDGSEANEAQSRQHHQQVVYRGLLSQTLQGHRCDLITITDFSASPEVMDRKEYVVVTARVHPGETSGSWVMQVATFNASVILGVHHS</sequence>
<dbReference type="Gene3D" id="2.60.40.3120">
    <property type="match status" value="1"/>
</dbReference>
<comment type="caution">
    <text evidence="3">The sequence shown here is derived from an EMBL/GenBank/DDBJ whole genome shotgun (WGS) entry which is preliminary data.</text>
</comment>
<dbReference type="Gene3D" id="3.40.630.10">
    <property type="entry name" value="Zn peptidases"/>
    <property type="match status" value="1"/>
</dbReference>
<dbReference type="AlphaFoldDB" id="A0A8S1IQI7"/>
<name>A0A8S1IQI7_9CHLO</name>
<protein>
    <recommendedName>
        <fullName evidence="5">Cytosolic carboxypeptidase N-terminal domain-containing protein</fullName>
    </recommendedName>
</protein>
<dbReference type="OrthoDB" id="10253041at2759"/>
<dbReference type="PANTHER" id="PTHR12756">
    <property type="entry name" value="CYTOSOLIC CARBOXYPEPTIDASE"/>
    <property type="match status" value="1"/>
</dbReference>
<feature type="compositionally biased region" description="Pro residues" evidence="2">
    <location>
        <begin position="192"/>
        <end position="201"/>
    </location>
</feature>
<evidence type="ECO:0000313" key="4">
    <source>
        <dbReference type="Proteomes" id="UP000708148"/>
    </source>
</evidence>
<dbReference type="Proteomes" id="UP000708148">
    <property type="component" value="Unassembled WGS sequence"/>
</dbReference>
<proteinExistence type="predicted"/>
<dbReference type="InterPro" id="IPR050821">
    <property type="entry name" value="Cytosolic_carboxypeptidase"/>
</dbReference>
<gene>
    <name evidence="3" type="ORF">OSTQU699_LOCUS1325</name>
</gene>
<dbReference type="EMBL" id="CAJHUC010000412">
    <property type="protein sequence ID" value="CAD7695965.1"/>
    <property type="molecule type" value="Genomic_DNA"/>
</dbReference>
<evidence type="ECO:0000313" key="3">
    <source>
        <dbReference type="EMBL" id="CAD7695965.1"/>
    </source>
</evidence>
<evidence type="ECO:0008006" key="5">
    <source>
        <dbReference type="Google" id="ProtNLM"/>
    </source>
</evidence>
<comment type="cofactor">
    <cofactor evidence="1">
        <name>Zn(2+)</name>
        <dbReference type="ChEBI" id="CHEBI:29105"/>
    </cofactor>
</comment>